<evidence type="ECO:0000313" key="1">
    <source>
        <dbReference type="EMBL" id="KAG0726732.1"/>
    </source>
</evidence>
<sequence length="112" mass="12760">MTLYGHPRPLLFPLPILSTFSEEWQANTENCDRRVCLLVLSRSRRQYDQACPPPTQAVCRPDRPCSEDPHHTAGQGWCYGLRHDQGIRGASSLWARLVANRRFPASDPFQPS</sequence>
<gene>
    <name evidence="1" type="ORF">GWK47_035951</name>
</gene>
<name>A0A8J4YG87_CHIOP</name>
<dbReference type="Proteomes" id="UP000770661">
    <property type="component" value="Unassembled WGS sequence"/>
</dbReference>
<dbReference type="AlphaFoldDB" id="A0A8J4YG87"/>
<reference evidence="1" key="1">
    <citation type="submission" date="2020-07" db="EMBL/GenBank/DDBJ databases">
        <title>The High-quality genome of the commercially important snow crab, Chionoecetes opilio.</title>
        <authorList>
            <person name="Jeong J.-H."/>
            <person name="Ryu S."/>
        </authorList>
    </citation>
    <scope>NUCLEOTIDE SEQUENCE</scope>
    <source>
        <strain evidence="1">MADBK_172401_WGS</strain>
        <tissue evidence="1">Digestive gland</tissue>
    </source>
</reference>
<organism evidence="1 2">
    <name type="scientific">Chionoecetes opilio</name>
    <name type="common">Atlantic snow crab</name>
    <name type="synonym">Cancer opilio</name>
    <dbReference type="NCBI Taxonomy" id="41210"/>
    <lineage>
        <taxon>Eukaryota</taxon>
        <taxon>Metazoa</taxon>
        <taxon>Ecdysozoa</taxon>
        <taxon>Arthropoda</taxon>
        <taxon>Crustacea</taxon>
        <taxon>Multicrustacea</taxon>
        <taxon>Malacostraca</taxon>
        <taxon>Eumalacostraca</taxon>
        <taxon>Eucarida</taxon>
        <taxon>Decapoda</taxon>
        <taxon>Pleocyemata</taxon>
        <taxon>Brachyura</taxon>
        <taxon>Eubrachyura</taxon>
        <taxon>Majoidea</taxon>
        <taxon>Majidae</taxon>
        <taxon>Chionoecetes</taxon>
    </lineage>
</organism>
<dbReference type="EMBL" id="JACEEZ010004034">
    <property type="protein sequence ID" value="KAG0726732.1"/>
    <property type="molecule type" value="Genomic_DNA"/>
</dbReference>
<comment type="caution">
    <text evidence="1">The sequence shown here is derived from an EMBL/GenBank/DDBJ whole genome shotgun (WGS) entry which is preliminary data.</text>
</comment>
<proteinExistence type="predicted"/>
<accession>A0A8J4YG87</accession>
<keyword evidence="2" id="KW-1185">Reference proteome</keyword>
<protein>
    <submittedName>
        <fullName evidence="1">Uncharacterized protein</fullName>
    </submittedName>
</protein>
<evidence type="ECO:0000313" key="2">
    <source>
        <dbReference type="Proteomes" id="UP000770661"/>
    </source>
</evidence>